<reference evidence="8 9" key="1">
    <citation type="journal article" date="2023" name="Hortic Res">
        <title>Pangenome of water caltrop reveals structural variations and asymmetric subgenome divergence after allopolyploidization.</title>
        <authorList>
            <person name="Zhang X."/>
            <person name="Chen Y."/>
            <person name="Wang L."/>
            <person name="Yuan Y."/>
            <person name="Fang M."/>
            <person name="Shi L."/>
            <person name="Lu R."/>
            <person name="Comes H.P."/>
            <person name="Ma Y."/>
            <person name="Chen Y."/>
            <person name="Huang G."/>
            <person name="Zhou Y."/>
            <person name="Zheng Z."/>
            <person name="Qiu Y."/>
        </authorList>
    </citation>
    <scope>NUCLEOTIDE SEQUENCE [LARGE SCALE GENOMIC DNA]</scope>
    <source>
        <tissue evidence="8">Roots</tissue>
    </source>
</reference>
<keyword evidence="2 5" id="KW-0812">Transmembrane</keyword>
<evidence type="ECO:0000313" key="9">
    <source>
        <dbReference type="Proteomes" id="UP001345219"/>
    </source>
</evidence>
<organism evidence="8 9">
    <name type="scientific">Trapa incisa</name>
    <dbReference type="NCBI Taxonomy" id="236973"/>
    <lineage>
        <taxon>Eukaryota</taxon>
        <taxon>Viridiplantae</taxon>
        <taxon>Streptophyta</taxon>
        <taxon>Embryophyta</taxon>
        <taxon>Tracheophyta</taxon>
        <taxon>Spermatophyta</taxon>
        <taxon>Magnoliopsida</taxon>
        <taxon>eudicotyledons</taxon>
        <taxon>Gunneridae</taxon>
        <taxon>Pentapetalae</taxon>
        <taxon>rosids</taxon>
        <taxon>malvids</taxon>
        <taxon>Myrtales</taxon>
        <taxon>Lythraceae</taxon>
        <taxon>Trapa</taxon>
    </lineage>
</organism>
<dbReference type="InterPro" id="IPR036259">
    <property type="entry name" value="MFS_trans_sf"/>
</dbReference>
<keyword evidence="3 5" id="KW-1133">Transmembrane helix</keyword>
<feature type="transmembrane region" description="Helical" evidence="5">
    <location>
        <begin position="384"/>
        <end position="406"/>
    </location>
</feature>
<gene>
    <name evidence="8" type="ORF">SAY87_020152</name>
</gene>
<dbReference type="AlphaFoldDB" id="A0AAN7Q3C1"/>
<feature type="transmembrane region" description="Helical" evidence="5">
    <location>
        <begin position="190"/>
        <end position="210"/>
    </location>
</feature>
<accession>A0AAN7Q3C1</accession>
<feature type="transmembrane region" description="Helical" evidence="5">
    <location>
        <begin position="418"/>
        <end position="435"/>
    </location>
</feature>
<evidence type="ECO:0000256" key="4">
    <source>
        <dbReference type="ARBA" id="ARBA00023136"/>
    </source>
</evidence>
<dbReference type="EMBL" id="JAXIOK010000012">
    <property type="protein sequence ID" value="KAK4758851.1"/>
    <property type="molecule type" value="Genomic_DNA"/>
</dbReference>
<proteinExistence type="predicted"/>
<evidence type="ECO:0000256" key="2">
    <source>
        <dbReference type="ARBA" id="ARBA00022692"/>
    </source>
</evidence>
<feature type="transmembrane region" description="Helical" evidence="5">
    <location>
        <begin position="440"/>
        <end position="459"/>
    </location>
</feature>
<dbReference type="SUPFAM" id="SSF103473">
    <property type="entry name" value="MFS general substrate transporter"/>
    <property type="match status" value="1"/>
</dbReference>
<evidence type="ECO:0000256" key="1">
    <source>
        <dbReference type="ARBA" id="ARBA00004141"/>
    </source>
</evidence>
<evidence type="ECO:0008006" key="10">
    <source>
        <dbReference type="Google" id="ProtNLM"/>
    </source>
</evidence>
<evidence type="ECO:0000259" key="7">
    <source>
        <dbReference type="Pfam" id="PF23262"/>
    </source>
</evidence>
<dbReference type="Pfam" id="PF06813">
    <property type="entry name" value="Nodulin-like"/>
    <property type="match status" value="1"/>
</dbReference>
<feature type="transmembrane region" description="Helical" evidence="5">
    <location>
        <begin position="86"/>
        <end position="111"/>
    </location>
</feature>
<dbReference type="Pfam" id="PF23262">
    <property type="entry name" value="NFD4_C"/>
    <property type="match status" value="1"/>
</dbReference>
<dbReference type="Gene3D" id="1.20.1250.20">
    <property type="entry name" value="MFS general substrate transporter like domains"/>
    <property type="match status" value="1"/>
</dbReference>
<keyword evidence="4 5" id="KW-0472">Membrane</keyword>
<feature type="transmembrane region" description="Helical" evidence="5">
    <location>
        <begin position="519"/>
        <end position="538"/>
    </location>
</feature>
<evidence type="ECO:0000256" key="3">
    <source>
        <dbReference type="ARBA" id="ARBA00022989"/>
    </source>
</evidence>
<evidence type="ECO:0000256" key="5">
    <source>
        <dbReference type="SAM" id="Phobius"/>
    </source>
</evidence>
<comment type="subcellular location">
    <subcellularLocation>
        <location evidence="1">Membrane</location>
        <topology evidence="1">Multi-pass membrane protein</topology>
    </subcellularLocation>
</comment>
<feature type="transmembrane region" description="Helical" evidence="5">
    <location>
        <begin position="117"/>
        <end position="142"/>
    </location>
</feature>
<protein>
    <recommendedName>
        <fullName evidence="10">Nodulin-like domain-containing protein</fullName>
    </recommendedName>
</protein>
<feature type="domain" description="Nodulin-like" evidence="6">
    <location>
        <begin position="22"/>
        <end position="277"/>
    </location>
</feature>
<comment type="caution">
    <text evidence="8">The sequence shown here is derived from an EMBL/GenBank/DDBJ whole genome shotgun (WGS) entry which is preliminary data.</text>
</comment>
<dbReference type="PANTHER" id="PTHR21576:SF11">
    <property type="entry name" value="MAJOR FACILITATOR SUPERFAMILY PROTEIN"/>
    <property type="match status" value="1"/>
</dbReference>
<feature type="transmembrane region" description="Helical" evidence="5">
    <location>
        <begin position="479"/>
        <end position="499"/>
    </location>
</feature>
<dbReference type="InterPro" id="IPR056555">
    <property type="entry name" value="NFD4_C"/>
</dbReference>
<feature type="transmembrane region" description="Helical" evidence="5">
    <location>
        <begin position="258"/>
        <end position="277"/>
    </location>
</feature>
<dbReference type="Proteomes" id="UP001345219">
    <property type="component" value="Chromosome 15"/>
</dbReference>
<keyword evidence="9" id="KW-1185">Reference proteome</keyword>
<name>A0AAN7Q3C1_9MYRT</name>
<sequence length="552" mass="59893">MTHPTRVINGRAAHAEGVYGQKWLSLVAVIWLQSISGTNFNFPAYSSQLKKMMGISQLQLNDLAFASDTGKLLGWLSGVAALHLPLWLVLLIGVSLGLLAYGLQYLFLVVYGHNLSYALVFFLTVLAGNSICWINTVCYAAIIGSFAPKSRQVAVGLTTSYQGLSANIYTDIVDVVAAHTSSIAGRRAMAYLLLNAFLPAIVAATTAPFIGDSSFYHRDDDTSGEVGGEFVVLFALTIVTGVYAVISSLRSISDQISPVYFTIGIGLLLLAPLVVPVTERVRWWSSRQHKIQVNDVVTSELHYSDEDDHRIDLPEGGSGNVGDVHEISGPIPEEVGCRVMLRRLDFWLYYFVYMFGATLGMVYLNNLGQITESRGGSSRTTSSLVSMASAFGFFGRLLPSLLDYYLFSRQKLALSRPALVAVMMVPMAGSFFLLLSSSDLCLCISTAFIGICTGSITSISVSMTADLFGTKNFSVNHNVVVANIPVGSFIFGYLAAVLYRREGDGSGKCIGMECYRKSFIIWGGLCFIGTNLAMLLHARSRHLYSGRGSTGK</sequence>
<dbReference type="InterPro" id="IPR010658">
    <property type="entry name" value="Nodulin-like"/>
</dbReference>
<feature type="transmembrane region" description="Helical" evidence="5">
    <location>
        <begin position="346"/>
        <end position="364"/>
    </location>
</feature>
<dbReference type="PANTHER" id="PTHR21576">
    <property type="entry name" value="UNCHARACTERIZED NODULIN-LIKE PROTEIN"/>
    <property type="match status" value="1"/>
</dbReference>
<evidence type="ECO:0000313" key="8">
    <source>
        <dbReference type="EMBL" id="KAK4758851.1"/>
    </source>
</evidence>
<feature type="domain" description="NFD4 C-terminal" evidence="7">
    <location>
        <begin position="331"/>
        <end position="545"/>
    </location>
</feature>
<evidence type="ECO:0000259" key="6">
    <source>
        <dbReference type="Pfam" id="PF06813"/>
    </source>
</evidence>
<feature type="transmembrane region" description="Helical" evidence="5">
    <location>
        <begin position="230"/>
        <end position="246"/>
    </location>
</feature>
<dbReference type="GO" id="GO:0016020">
    <property type="term" value="C:membrane"/>
    <property type="evidence" value="ECO:0007669"/>
    <property type="project" value="UniProtKB-SubCell"/>
</dbReference>